<keyword evidence="13" id="KW-0963">Cytoplasm</keyword>
<evidence type="ECO:0000256" key="4">
    <source>
        <dbReference type="ARBA" id="ARBA00017858"/>
    </source>
</evidence>
<comment type="subcellular location">
    <subcellularLocation>
        <location evidence="13">Cytoplasm</location>
    </subcellularLocation>
</comment>
<evidence type="ECO:0000256" key="3">
    <source>
        <dbReference type="ARBA" id="ARBA00012078"/>
    </source>
</evidence>
<dbReference type="Pfam" id="PF00288">
    <property type="entry name" value="GHMP_kinases_N"/>
    <property type="match status" value="1"/>
</dbReference>
<comment type="caution">
    <text evidence="16">The sequence shown here is derived from an EMBL/GenBank/DDBJ whole genome shotgun (WGS) entry which is preliminary data.</text>
</comment>
<feature type="domain" description="GHMP kinase C-terminal" evidence="15">
    <location>
        <begin position="202"/>
        <end position="278"/>
    </location>
</feature>
<dbReference type="Gene3D" id="3.30.230.10">
    <property type="match status" value="1"/>
</dbReference>
<evidence type="ECO:0000256" key="13">
    <source>
        <dbReference type="HAMAP-Rule" id="MF_00384"/>
    </source>
</evidence>
<dbReference type="GO" id="GO:0005737">
    <property type="term" value="C:cytoplasm"/>
    <property type="evidence" value="ECO:0007669"/>
    <property type="project" value="UniProtKB-SubCell"/>
</dbReference>
<dbReference type="InterPro" id="IPR020568">
    <property type="entry name" value="Ribosomal_Su5_D2-typ_SF"/>
</dbReference>
<evidence type="ECO:0000256" key="10">
    <source>
        <dbReference type="ARBA" id="ARBA00022840"/>
    </source>
</evidence>
<dbReference type="InterPro" id="IPR036554">
    <property type="entry name" value="GHMP_kinase_C_sf"/>
</dbReference>
<gene>
    <name evidence="13" type="primary">thrB</name>
    <name evidence="16" type="ORF">FH966_05725</name>
</gene>
<feature type="binding site" evidence="13">
    <location>
        <begin position="87"/>
        <end position="97"/>
    </location>
    <ligand>
        <name>ATP</name>
        <dbReference type="ChEBI" id="CHEBI:30616"/>
    </ligand>
</feature>
<comment type="function">
    <text evidence="12 13">Catalyzes the ATP-dependent phosphorylation of L-homoserine to L-homoserine phosphate.</text>
</comment>
<evidence type="ECO:0000313" key="17">
    <source>
        <dbReference type="Proteomes" id="UP000319280"/>
    </source>
</evidence>
<dbReference type="SUPFAM" id="SSF55060">
    <property type="entry name" value="GHMP Kinase, C-terminal domain"/>
    <property type="match status" value="1"/>
</dbReference>
<evidence type="ECO:0000256" key="1">
    <source>
        <dbReference type="ARBA" id="ARBA00005015"/>
    </source>
</evidence>
<dbReference type="GO" id="GO:0004413">
    <property type="term" value="F:homoserine kinase activity"/>
    <property type="evidence" value="ECO:0007669"/>
    <property type="project" value="UniProtKB-UniRule"/>
</dbReference>
<keyword evidence="7 13" id="KW-0791">Threonine biosynthesis</keyword>
<comment type="catalytic activity">
    <reaction evidence="11 13">
        <text>L-homoserine + ATP = O-phospho-L-homoserine + ADP + H(+)</text>
        <dbReference type="Rhea" id="RHEA:13985"/>
        <dbReference type="ChEBI" id="CHEBI:15378"/>
        <dbReference type="ChEBI" id="CHEBI:30616"/>
        <dbReference type="ChEBI" id="CHEBI:57476"/>
        <dbReference type="ChEBI" id="CHEBI:57590"/>
        <dbReference type="ChEBI" id="CHEBI:456216"/>
        <dbReference type="EC" id="2.7.1.39"/>
    </reaction>
</comment>
<evidence type="ECO:0000256" key="5">
    <source>
        <dbReference type="ARBA" id="ARBA00022605"/>
    </source>
</evidence>
<name>A0A549YH78_9BACI</name>
<dbReference type="PANTHER" id="PTHR20861">
    <property type="entry name" value="HOMOSERINE/4-DIPHOSPHOCYTIDYL-2-C-METHYL-D-ERYTHRITOL KINASE"/>
    <property type="match status" value="1"/>
</dbReference>
<evidence type="ECO:0000256" key="12">
    <source>
        <dbReference type="ARBA" id="ARBA00049954"/>
    </source>
</evidence>
<keyword evidence="9 13" id="KW-0418">Kinase</keyword>
<dbReference type="Pfam" id="PF08544">
    <property type="entry name" value="GHMP_kinases_C"/>
    <property type="match status" value="1"/>
</dbReference>
<dbReference type="NCBIfam" id="TIGR00191">
    <property type="entry name" value="thrB"/>
    <property type="match status" value="1"/>
</dbReference>
<proteinExistence type="inferred from homology"/>
<keyword evidence="5 13" id="KW-0028">Amino-acid biosynthesis</keyword>
<keyword evidence="6 13" id="KW-0808">Transferase</keyword>
<comment type="pathway">
    <text evidence="1 13">Amino-acid biosynthesis; L-threonine biosynthesis; L-threonine from L-aspartate: step 4/5.</text>
</comment>
<dbReference type="GO" id="GO:0005524">
    <property type="term" value="F:ATP binding"/>
    <property type="evidence" value="ECO:0007669"/>
    <property type="project" value="UniProtKB-UniRule"/>
</dbReference>
<dbReference type="InterPro" id="IPR006203">
    <property type="entry name" value="GHMP_knse_ATP-bd_CS"/>
</dbReference>
<dbReference type="PRINTS" id="PR00958">
    <property type="entry name" value="HOMSERKINASE"/>
</dbReference>
<evidence type="ECO:0000256" key="8">
    <source>
        <dbReference type="ARBA" id="ARBA00022741"/>
    </source>
</evidence>
<dbReference type="HAMAP" id="MF_00384">
    <property type="entry name" value="Homoser_kinase"/>
    <property type="match status" value="1"/>
</dbReference>
<feature type="domain" description="GHMP kinase N-terminal" evidence="14">
    <location>
        <begin position="59"/>
        <end position="140"/>
    </location>
</feature>
<evidence type="ECO:0000313" key="16">
    <source>
        <dbReference type="EMBL" id="TRM11249.1"/>
    </source>
</evidence>
<evidence type="ECO:0000259" key="14">
    <source>
        <dbReference type="Pfam" id="PF00288"/>
    </source>
</evidence>
<dbReference type="PANTHER" id="PTHR20861:SF1">
    <property type="entry name" value="HOMOSERINE KINASE"/>
    <property type="match status" value="1"/>
</dbReference>
<sequence>MRPFRIHVPASSANIGPGFDSLGLALGLYLTLDVATAETREVVQCSPHLPEMPTGEDHYIFQIADQTAARWHKELPPCKVTLQSDIPLARGLGSSASAIVAGIELANQLCKLSLSPEDKLTFGNEIEGHPDNIAPSIFGGLMITTIAAGSVDWIQMPGVDADVVVFIPDQDLKTAAARKVLPTTYSRELATAGSSVSNVFVASLLSGNYPMAGKMMENDLFHEPYRSDLIPNYNEIRRHAKENGAYGTVISGAGPTMISLFPQGEADAIVPQLQRTFPAYDIKRVAVDSKGVNTTWG</sequence>
<dbReference type="PROSITE" id="PS00627">
    <property type="entry name" value="GHMP_KINASES_ATP"/>
    <property type="match status" value="1"/>
</dbReference>
<dbReference type="PIRSF" id="PIRSF000676">
    <property type="entry name" value="Homoser_kin"/>
    <property type="match status" value="1"/>
</dbReference>
<dbReference type="InterPro" id="IPR000870">
    <property type="entry name" value="Homoserine_kinase"/>
</dbReference>
<evidence type="ECO:0000256" key="7">
    <source>
        <dbReference type="ARBA" id="ARBA00022697"/>
    </source>
</evidence>
<dbReference type="RefSeq" id="WP_142790404.1">
    <property type="nucleotide sequence ID" value="NZ_VJMZ01000001.1"/>
</dbReference>
<dbReference type="UniPathway" id="UPA00050">
    <property type="reaction ID" value="UER00064"/>
</dbReference>
<dbReference type="InterPro" id="IPR006204">
    <property type="entry name" value="GHMP_kinase_N_dom"/>
</dbReference>
<comment type="similarity">
    <text evidence="2 13">Belongs to the GHMP kinase family. Homoserine kinase subfamily.</text>
</comment>
<evidence type="ECO:0000256" key="2">
    <source>
        <dbReference type="ARBA" id="ARBA00007370"/>
    </source>
</evidence>
<evidence type="ECO:0000256" key="11">
    <source>
        <dbReference type="ARBA" id="ARBA00049375"/>
    </source>
</evidence>
<dbReference type="EMBL" id="VJMZ01000001">
    <property type="protein sequence ID" value="TRM11249.1"/>
    <property type="molecule type" value="Genomic_DNA"/>
</dbReference>
<protein>
    <recommendedName>
        <fullName evidence="4 13">Homoserine kinase</fullName>
        <shortName evidence="13">HK</shortName>
        <shortName evidence="13">HSK</shortName>
        <ecNumber evidence="3 13">2.7.1.39</ecNumber>
    </recommendedName>
</protein>
<keyword evidence="10 13" id="KW-0067">ATP-binding</keyword>
<dbReference type="InterPro" id="IPR014721">
    <property type="entry name" value="Ribsml_uS5_D2-typ_fold_subgr"/>
</dbReference>
<dbReference type="InterPro" id="IPR013750">
    <property type="entry name" value="GHMP_kinase_C_dom"/>
</dbReference>
<keyword evidence="8 13" id="KW-0547">Nucleotide-binding</keyword>
<dbReference type="EC" id="2.7.1.39" evidence="3 13"/>
<evidence type="ECO:0000256" key="6">
    <source>
        <dbReference type="ARBA" id="ARBA00022679"/>
    </source>
</evidence>
<reference evidence="16 17" key="1">
    <citation type="submission" date="2019-07" db="EMBL/GenBank/DDBJ databases">
        <title>Genomic analysis of Lentibacillus sp. NKC851-2.</title>
        <authorList>
            <person name="Oh Y.J."/>
        </authorList>
    </citation>
    <scope>NUCLEOTIDE SEQUENCE [LARGE SCALE GENOMIC DNA]</scope>
    <source>
        <strain evidence="16 17">NKC851-2</strain>
    </source>
</reference>
<keyword evidence="17" id="KW-1185">Reference proteome</keyword>
<dbReference type="GO" id="GO:0009088">
    <property type="term" value="P:threonine biosynthetic process"/>
    <property type="evidence" value="ECO:0007669"/>
    <property type="project" value="UniProtKB-UniRule"/>
</dbReference>
<evidence type="ECO:0000256" key="9">
    <source>
        <dbReference type="ARBA" id="ARBA00022777"/>
    </source>
</evidence>
<evidence type="ECO:0000259" key="15">
    <source>
        <dbReference type="Pfam" id="PF08544"/>
    </source>
</evidence>
<organism evidence="16 17">
    <name type="scientific">Lentibacillus cibarius</name>
    <dbReference type="NCBI Taxonomy" id="2583219"/>
    <lineage>
        <taxon>Bacteria</taxon>
        <taxon>Bacillati</taxon>
        <taxon>Bacillota</taxon>
        <taxon>Bacilli</taxon>
        <taxon>Bacillales</taxon>
        <taxon>Bacillaceae</taxon>
        <taxon>Lentibacillus</taxon>
    </lineage>
</organism>
<dbReference type="Proteomes" id="UP000319280">
    <property type="component" value="Unassembled WGS sequence"/>
</dbReference>
<accession>A0A549YH78</accession>
<dbReference type="SUPFAM" id="SSF54211">
    <property type="entry name" value="Ribosomal protein S5 domain 2-like"/>
    <property type="match status" value="1"/>
</dbReference>
<dbReference type="AlphaFoldDB" id="A0A549YH78"/>
<dbReference type="Gene3D" id="3.30.70.890">
    <property type="entry name" value="GHMP kinase, C-terminal domain"/>
    <property type="match status" value="1"/>
</dbReference>